<evidence type="ECO:0000313" key="2">
    <source>
        <dbReference type="EMBL" id="MEB3075645.1"/>
    </source>
</evidence>
<sequence>MTITSLNQLDLSRGGYTYADYLLWQLKERVELLRGRIFKMSPAPTIIHQRISMRLSGEFYNFFKGKPCEVFTAPFDVVLPSADGKEDNVVQPDLCVVCDPEKLADGKRCLGAPDLVIEILSKGNSQRDLDDKFHLYEQAGVSEYWIVRPTDKEVNIFVLDQGRYRGLAPVVEGKEITSVKFPTLSIHTNDIFDQL</sequence>
<dbReference type="InterPro" id="IPR008538">
    <property type="entry name" value="Uma2"/>
</dbReference>
<keyword evidence="2" id="KW-0378">Hydrolase</keyword>
<keyword evidence="3" id="KW-1185">Reference proteome</keyword>
<dbReference type="GO" id="GO:0004519">
    <property type="term" value="F:endonuclease activity"/>
    <property type="evidence" value="ECO:0007669"/>
    <property type="project" value="UniProtKB-KW"/>
</dbReference>
<dbReference type="CDD" id="cd06260">
    <property type="entry name" value="DUF820-like"/>
    <property type="match status" value="1"/>
</dbReference>
<protein>
    <submittedName>
        <fullName evidence="2">Uma2 family endonuclease</fullName>
    </submittedName>
</protein>
<keyword evidence="2" id="KW-0255">Endonuclease</keyword>
<dbReference type="InterPro" id="IPR012296">
    <property type="entry name" value="Nuclease_put_TT1808"/>
</dbReference>
<dbReference type="PANTHER" id="PTHR36558">
    <property type="entry name" value="GLR1098 PROTEIN"/>
    <property type="match status" value="1"/>
</dbReference>
<dbReference type="RefSeq" id="WP_314995926.1">
    <property type="nucleotide sequence ID" value="NZ_JAYKBW010000011.1"/>
</dbReference>
<name>A0ABU5Z9J4_9FLAO</name>
<accession>A0ABU5Z9J4</accession>
<reference evidence="2 3" key="1">
    <citation type="submission" date="2023-12" db="EMBL/GenBank/DDBJ databases">
        <title>Genomic sequences of Capnocytophaga and Parvimonas strains.</title>
        <authorList>
            <person name="Watt R.M."/>
            <person name="Wang M."/>
            <person name="Yang T."/>
            <person name="Tong W.M."/>
        </authorList>
    </citation>
    <scope>NUCLEOTIDE SEQUENCE [LARGE SCALE GENOMIC DNA]</scope>
    <source>
        <strain evidence="2 3">CCUG 13096</strain>
    </source>
</reference>
<dbReference type="SUPFAM" id="SSF52980">
    <property type="entry name" value="Restriction endonuclease-like"/>
    <property type="match status" value="1"/>
</dbReference>
<dbReference type="Pfam" id="PF05685">
    <property type="entry name" value="Uma2"/>
    <property type="match status" value="1"/>
</dbReference>
<dbReference type="Gene3D" id="3.90.1570.10">
    <property type="entry name" value="tt1808, chain A"/>
    <property type="match status" value="1"/>
</dbReference>
<gene>
    <name evidence="2" type="ORF">VJJ08_10100</name>
</gene>
<dbReference type="EMBL" id="JAYKBW010000011">
    <property type="protein sequence ID" value="MEB3075645.1"/>
    <property type="molecule type" value="Genomic_DNA"/>
</dbReference>
<dbReference type="PANTHER" id="PTHR36558:SF1">
    <property type="entry name" value="RESTRICTION ENDONUCLEASE DOMAIN-CONTAINING PROTEIN-RELATED"/>
    <property type="match status" value="1"/>
</dbReference>
<keyword evidence="2" id="KW-0540">Nuclease</keyword>
<dbReference type="Proteomes" id="UP001311730">
    <property type="component" value="Unassembled WGS sequence"/>
</dbReference>
<dbReference type="InterPro" id="IPR011335">
    <property type="entry name" value="Restrct_endonuc-II-like"/>
</dbReference>
<proteinExistence type="predicted"/>
<evidence type="ECO:0000259" key="1">
    <source>
        <dbReference type="Pfam" id="PF05685"/>
    </source>
</evidence>
<organism evidence="2 3">
    <name type="scientific">Capnocytophaga gingivalis</name>
    <dbReference type="NCBI Taxonomy" id="1017"/>
    <lineage>
        <taxon>Bacteria</taxon>
        <taxon>Pseudomonadati</taxon>
        <taxon>Bacteroidota</taxon>
        <taxon>Flavobacteriia</taxon>
        <taxon>Flavobacteriales</taxon>
        <taxon>Flavobacteriaceae</taxon>
        <taxon>Capnocytophaga</taxon>
    </lineage>
</organism>
<evidence type="ECO:0000313" key="3">
    <source>
        <dbReference type="Proteomes" id="UP001311730"/>
    </source>
</evidence>
<comment type="caution">
    <text evidence="2">The sequence shown here is derived from an EMBL/GenBank/DDBJ whole genome shotgun (WGS) entry which is preliminary data.</text>
</comment>
<feature type="domain" description="Putative restriction endonuclease" evidence="1">
    <location>
        <begin position="20"/>
        <end position="182"/>
    </location>
</feature>